<name>A0A1E3WD64_9HYPH</name>
<feature type="domain" description="Methyltransferase FkbM" evidence="2">
    <location>
        <begin position="87"/>
        <end position="205"/>
    </location>
</feature>
<dbReference type="GO" id="GO:0008171">
    <property type="term" value="F:O-methyltransferase activity"/>
    <property type="evidence" value="ECO:0007669"/>
    <property type="project" value="TreeGrafter"/>
</dbReference>
<evidence type="ECO:0000313" key="4">
    <source>
        <dbReference type="Proteomes" id="UP000095042"/>
    </source>
</evidence>
<comment type="caution">
    <text evidence="3">The sequence shown here is derived from an EMBL/GenBank/DDBJ whole genome shotgun (WGS) entry which is preliminary data.</text>
</comment>
<dbReference type="NCBIfam" id="TIGR01444">
    <property type="entry name" value="fkbM_fam"/>
    <property type="match status" value="1"/>
</dbReference>
<dbReference type="OrthoDB" id="7542440at2"/>
<dbReference type="Pfam" id="PF05050">
    <property type="entry name" value="Methyltransf_21"/>
    <property type="match status" value="1"/>
</dbReference>
<proteinExistence type="predicted"/>
<accession>A0A1E3WD64</accession>
<keyword evidence="1" id="KW-0175">Coiled coil</keyword>
<dbReference type="PANTHER" id="PTHR36973:SF4">
    <property type="entry name" value="NODULATION PROTEIN"/>
    <property type="match status" value="1"/>
</dbReference>
<dbReference type="InterPro" id="IPR006342">
    <property type="entry name" value="FkbM_mtfrase"/>
</dbReference>
<protein>
    <recommendedName>
        <fullName evidence="2">Methyltransferase FkbM domain-containing protein</fullName>
    </recommendedName>
</protein>
<dbReference type="RefSeq" id="WP_069623083.1">
    <property type="nucleotide sequence ID" value="NZ_LPWD01000058.1"/>
</dbReference>
<dbReference type="InterPro" id="IPR029063">
    <property type="entry name" value="SAM-dependent_MTases_sf"/>
</dbReference>
<reference evidence="3 4" key="1">
    <citation type="journal article" date="2016" name="Environ. Microbiol.">
        <title>New Methyloceanibacter diversity from North Sea sediments includes methanotroph containing solely the soluble methane monooxygenase.</title>
        <authorList>
            <person name="Vekeman B."/>
            <person name="Kerckhof F.M."/>
            <person name="Cremers G."/>
            <person name="de Vos P."/>
            <person name="Vandamme P."/>
            <person name="Boon N."/>
            <person name="Op den Camp H.J."/>
            <person name="Heylen K."/>
        </authorList>
    </citation>
    <scope>NUCLEOTIDE SEQUENCE [LARGE SCALE GENOMIC DNA]</scope>
    <source>
        <strain evidence="3 4">R-67177</strain>
    </source>
</reference>
<dbReference type="EMBL" id="LPWD01000058">
    <property type="protein sequence ID" value="ODS03721.1"/>
    <property type="molecule type" value="Genomic_DNA"/>
</dbReference>
<dbReference type="Proteomes" id="UP000095042">
    <property type="component" value="Unassembled WGS sequence"/>
</dbReference>
<dbReference type="AlphaFoldDB" id="A0A1E3WD64"/>
<evidence type="ECO:0000256" key="1">
    <source>
        <dbReference type="SAM" id="Coils"/>
    </source>
</evidence>
<organism evidence="3 4">
    <name type="scientific">Methyloceanibacter marginalis</name>
    <dbReference type="NCBI Taxonomy" id="1774971"/>
    <lineage>
        <taxon>Bacteria</taxon>
        <taxon>Pseudomonadati</taxon>
        <taxon>Pseudomonadota</taxon>
        <taxon>Alphaproteobacteria</taxon>
        <taxon>Hyphomicrobiales</taxon>
        <taxon>Hyphomicrobiaceae</taxon>
        <taxon>Methyloceanibacter</taxon>
    </lineage>
</organism>
<dbReference type="PANTHER" id="PTHR36973">
    <property type="entry name" value="SLL1456 PROTEIN-RELATED"/>
    <property type="match status" value="1"/>
</dbReference>
<evidence type="ECO:0000313" key="3">
    <source>
        <dbReference type="EMBL" id="ODS03721.1"/>
    </source>
</evidence>
<gene>
    <name evidence="3" type="ORF">AUC71_08080</name>
</gene>
<dbReference type="SUPFAM" id="SSF53335">
    <property type="entry name" value="S-adenosyl-L-methionine-dependent methyltransferases"/>
    <property type="match status" value="1"/>
</dbReference>
<evidence type="ECO:0000259" key="2">
    <source>
        <dbReference type="Pfam" id="PF05050"/>
    </source>
</evidence>
<dbReference type="Gene3D" id="3.40.50.150">
    <property type="entry name" value="Vaccinia Virus protein VP39"/>
    <property type="match status" value="1"/>
</dbReference>
<feature type="coiled-coil region" evidence="1">
    <location>
        <begin position="13"/>
        <end position="65"/>
    </location>
</feature>
<keyword evidence="4" id="KW-1185">Reference proteome</keyword>
<sequence length="218" mass="24331">MGWKHLALRFPPFKRLHEERVRLRARLRAARAQLKAAAEERARLKVQLREARKAAAEKRARIEARLEAHAPKLLKLMEKCGADLVLDVGANTGQFARWLRKGGFRGEIISFEPLSDAFAALERACAQDGNWSCHKLALGEDNDTATINISLNSASSSLLRSRDWATAVEPGIAHVGQETVDVRRLDELLPSLTAARRIFLKIDTQASSAMSWRARAMS</sequence>
<dbReference type="InterPro" id="IPR053188">
    <property type="entry name" value="FkbM_Methyltransferase"/>
</dbReference>